<evidence type="ECO:0000313" key="3">
    <source>
        <dbReference type="Proteomes" id="UP001176223"/>
    </source>
</evidence>
<dbReference type="InterPro" id="IPR035901">
    <property type="entry name" value="GIY-YIG_endonuc_sf"/>
</dbReference>
<accession>A0ABT7I3D1</accession>
<evidence type="ECO:0000259" key="1">
    <source>
        <dbReference type="PROSITE" id="PS50164"/>
    </source>
</evidence>
<gene>
    <name evidence="2" type="ORF">NYG95_03965</name>
</gene>
<dbReference type="InterPro" id="IPR000305">
    <property type="entry name" value="GIY-YIG_endonuc"/>
</dbReference>
<dbReference type="Pfam" id="PF01541">
    <property type="entry name" value="GIY-YIG"/>
    <property type="match status" value="1"/>
</dbReference>
<dbReference type="Proteomes" id="UP001176223">
    <property type="component" value="Unassembled WGS sequence"/>
</dbReference>
<proteinExistence type="predicted"/>
<evidence type="ECO:0000313" key="2">
    <source>
        <dbReference type="EMBL" id="MDL0146798.1"/>
    </source>
</evidence>
<reference evidence="2" key="1">
    <citation type="submission" date="2022-08" db="EMBL/GenBank/DDBJ databases">
        <authorList>
            <person name="Wang H."/>
        </authorList>
    </citation>
    <scope>NUCLEOTIDE SEQUENCE</scope>
    <source>
        <strain evidence="2">XJK33-1</strain>
    </source>
</reference>
<sequence>MKQKRPCVYILCNKANRTLYVGVTSDLQGRIYQHKNKSFGGFTAKYNVSHLAYFEF</sequence>
<dbReference type="PROSITE" id="PS50164">
    <property type="entry name" value="GIY_YIG"/>
    <property type="match status" value="1"/>
</dbReference>
<reference evidence="2" key="2">
    <citation type="journal article" date="2023" name="Microorganisms">
        <title>Isolation and Genomic Characteristics of Cat-Borne Campylobacter felis sp. nov. and Sheep-Borne Campylobacter ovis sp. nov.</title>
        <authorList>
            <person name="Wang H."/>
            <person name="Li Y."/>
            <person name="Gu Y."/>
            <person name="Zhou G."/>
            <person name="Chen X."/>
            <person name="Zhang X."/>
            <person name="Shao Z."/>
            <person name="Zhang J."/>
            <person name="Zhang M."/>
        </authorList>
    </citation>
    <scope>NUCLEOTIDE SEQUENCE</scope>
    <source>
        <strain evidence="2">XJK33-1</strain>
    </source>
</reference>
<protein>
    <submittedName>
        <fullName evidence="2">GIY-YIG nuclease family protein</fullName>
    </submittedName>
</protein>
<comment type="caution">
    <text evidence="2">The sequence shown here is derived from an EMBL/GenBank/DDBJ whole genome shotgun (WGS) entry which is preliminary data.</text>
</comment>
<dbReference type="RefSeq" id="WP_270977141.1">
    <property type="nucleotide sequence ID" value="NZ_JANURT010000003.1"/>
</dbReference>
<name>A0ABT7I3D1_9BACT</name>
<dbReference type="EMBL" id="JANURU010000006">
    <property type="protein sequence ID" value="MDL0146798.1"/>
    <property type="molecule type" value="Genomic_DNA"/>
</dbReference>
<feature type="domain" description="GIY-YIG" evidence="1">
    <location>
        <begin position="4"/>
        <end position="56"/>
    </location>
</feature>
<dbReference type="SUPFAM" id="SSF82771">
    <property type="entry name" value="GIY-YIG endonuclease"/>
    <property type="match status" value="1"/>
</dbReference>
<dbReference type="Gene3D" id="3.40.1440.10">
    <property type="entry name" value="GIY-YIG endonuclease"/>
    <property type="match status" value="1"/>
</dbReference>
<organism evidence="2 3">
    <name type="scientific">Campylobacter felis</name>
    <dbReference type="NCBI Taxonomy" id="2974565"/>
    <lineage>
        <taxon>Bacteria</taxon>
        <taxon>Pseudomonadati</taxon>
        <taxon>Campylobacterota</taxon>
        <taxon>Epsilonproteobacteria</taxon>
        <taxon>Campylobacterales</taxon>
        <taxon>Campylobacteraceae</taxon>
        <taxon>Campylobacter</taxon>
    </lineage>
</organism>
<keyword evidence="3" id="KW-1185">Reference proteome</keyword>